<dbReference type="EMBL" id="KI925456">
    <property type="protein sequence ID" value="ETW84306.1"/>
    <property type="molecule type" value="Genomic_DNA"/>
</dbReference>
<feature type="non-terminal residue" evidence="2">
    <location>
        <position position="247"/>
    </location>
</feature>
<dbReference type="GeneID" id="20668849"/>
<accession>W4KGZ9</accession>
<dbReference type="HOGENOM" id="CLU_040908_6_2_1"/>
<name>W4KGZ9_HETIT</name>
<proteinExistence type="predicted"/>
<dbReference type="Proteomes" id="UP000030671">
    <property type="component" value="Unassembled WGS sequence"/>
</dbReference>
<evidence type="ECO:0000313" key="3">
    <source>
        <dbReference type="Proteomes" id="UP000030671"/>
    </source>
</evidence>
<organism evidence="2 3">
    <name type="scientific">Heterobasidion irregulare (strain TC 32-1)</name>
    <dbReference type="NCBI Taxonomy" id="747525"/>
    <lineage>
        <taxon>Eukaryota</taxon>
        <taxon>Fungi</taxon>
        <taxon>Dikarya</taxon>
        <taxon>Basidiomycota</taxon>
        <taxon>Agaricomycotina</taxon>
        <taxon>Agaricomycetes</taxon>
        <taxon>Russulales</taxon>
        <taxon>Bondarzewiaceae</taxon>
        <taxon>Heterobasidion</taxon>
        <taxon>Heterobasidion annosum species complex</taxon>
    </lineage>
</organism>
<gene>
    <name evidence="2" type="ORF">HETIRDRAFT_240237</name>
</gene>
<dbReference type="Gene3D" id="3.20.20.80">
    <property type="entry name" value="Glycosidases"/>
    <property type="match status" value="1"/>
</dbReference>
<dbReference type="InterPro" id="IPR017853">
    <property type="entry name" value="GH"/>
</dbReference>
<dbReference type="OrthoDB" id="5959761at2759"/>
<evidence type="ECO:0000313" key="2">
    <source>
        <dbReference type="EMBL" id="ETW84306.1"/>
    </source>
</evidence>
<dbReference type="InParanoid" id="W4KGZ9"/>
<protein>
    <recommendedName>
        <fullName evidence="1">Asl1-like glycosyl hydrolase catalytic domain-containing protein</fullName>
    </recommendedName>
</protein>
<dbReference type="GO" id="GO:0009277">
    <property type="term" value="C:fungal-type cell wall"/>
    <property type="evidence" value="ECO:0007669"/>
    <property type="project" value="TreeGrafter"/>
</dbReference>
<dbReference type="PANTHER" id="PTHR34154:SF3">
    <property type="entry name" value="ALKALI-SENSITIVE LINKAGE PROTEIN 1"/>
    <property type="match status" value="1"/>
</dbReference>
<feature type="domain" description="Asl1-like glycosyl hydrolase catalytic" evidence="1">
    <location>
        <begin position="7"/>
        <end position="245"/>
    </location>
</feature>
<dbReference type="RefSeq" id="XP_009543990.1">
    <property type="nucleotide sequence ID" value="XM_009545695.1"/>
</dbReference>
<dbReference type="GO" id="GO:0071966">
    <property type="term" value="P:fungal-type cell wall polysaccharide metabolic process"/>
    <property type="evidence" value="ECO:0007669"/>
    <property type="project" value="TreeGrafter"/>
</dbReference>
<dbReference type="AlphaFoldDB" id="W4KGZ9"/>
<dbReference type="InterPro" id="IPR053183">
    <property type="entry name" value="ASL1"/>
</dbReference>
<dbReference type="eggNOG" id="ENOG502RZ9J">
    <property type="taxonomic scope" value="Eukaryota"/>
</dbReference>
<feature type="non-terminal residue" evidence="2">
    <location>
        <position position="1"/>
    </location>
</feature>
<evidence type="ECO:0000259" key="1">
    <source>
        <dbReference type="Pfam" id="PF11790"/>
    </source>
</evidence>
<reference evidence="2 3" key="1">
    <citation type="journal article" date="2012" name="New Phytol.">
        <title>Insight into trade-off between wood decay and parasitism from the genome of a fungal forest pathogen.</title>
        <authorList>
            <person name="Olson A."/>
            <person name="Aerts A."/>
            <person name="Asiegbu F."/>
            <person name="Belbahri L."/>
            <person name="Bouzid O."/>
            <person name="Broberg A."/>
            <person name="Canback B."/>
            <person name="Coutinho P.M."/>
            <person name="Cullen D."/>
            <person name="Dalman K."/>
            <person name="Deflorio G."/>
            <person name="van Diepen L.T."/>
            <person name="Dunand C."/>
            <person name="Duplessis S."/>
            <person name="Durling M."/>
            <person name="Gonthier P."/>
            <person name="Grimwood J."/>
            <person name="Fossdal C.G."/>
            <person name="Hansson D."/>
            <person name="Henrissat B."/>
            <person name="Hietala A."/>
            <person name="Himmelstrand K."/>
            <person name="Hoffmeister D."/>
            <person name="Hogberg N."/>
            <person name="James T.Y."/>
            <person name="Karlsson M."/>
            <person name="Kohler A."/>
            <person name="Kues U."/>
            <person name="Lee Y.H."/>
            <person name="Lin Y.C."/>
            <person name="Lind M."/>
            <person name="Lindquist E."/>
            <person name="Lombard V."/>
            <person name="Lucas S."/>
            <person name="Lunden K."/>
            <person name="Morin E."/>
            <person name="Murat C."/>
            <person name="Park J."/>
            <person name="Raffaello T."/>
            <person name="Rouze P."/>
            <person name="Salamov A."/>
            <person name="Schmutz J."/>
            <person name="Solheim H."/>
            <person name="Stahlberg J."/>
            <person name="Velez H."/>
            <person name="de Vries R.P."/>
            <person name="Wiebenga A."/>
            <person name="Woodward S."/>
            <person name="Yakovlev I."/>
            <person name="Garbelotto M."/>
            <person name="Martin F."/>
            <person name="Grigoriev I.V."/>
            <person name="Stenlid J."/>
        </authorList>
    </citation>
    <scope>NUCLEOTIDE SEQUENCE [LARGE SCALE GENOMIC DNA]</scope>
    <source>
        <strain evidence="2 3">TC 32-1</strain>
    </source>
</reference>
<sequence>NGSGKGGLAWPNGNQSSISSYVFADQFTITWRRSLYTWSPELPDNCWSLGFNCIPMLWGENQLEDFSKKVVKGYANIALGFNEPNESGQSNMTPDRGAELWKQYLAPLRSQGYQLGSPATSSNPNGFTWVQNFVSACNGGCEFDFVALHWYDVKATDFIAYVEKWHNGFNKPVMVTEYACQNFNGGAQCSKDDIFSFMSTVNSWMDSTDYVLAYFPFGVMGDMQGVNDLDRLMTSSGSPTDLGFLFI</sequence>
<dbReference type="Pfam" id="PF11790">
    <property type="entry name" value="Glyco_hydro_cc"/>
    <property type="match status" value="1"/>
</dbReference>
<dbReference type="SUPFAM" id="SSF51445">
    <property type="entry name" value="(Trans)glycosidases"/>
    <property type="match status" value="1"/>
</dbReference>
<dbReference type="KEGG" id="hir:HETIRDRAFT_240237"/>
<dbReference type="InterPro" id="IPR024655">
    <property type="entry name" value="Asl1_glyco_hydro_catalytic"/>
</dbReference>
<keyword evidence="3" id="KW-1185">Reference proteome</keyword>
<dbReference type="PANTHER" id="PTHR34154">
    <property type="entry name" value="ALKALI-SENSITIVE LINKAGE PROTEIN 1"/>
    <property type="match status" value="1"/>
</dbReference>